<dbReference type="InterPro" id="IPR019734">
    <property type="entry name" value="TPR_rpt"/>
</dbReference>
<keyword evidence="2 3" id="KW-0802">TPR repeat</keyword>
<dbReference type="SMART" id="SM00028">
    <property type="entry name" value="TPR"/>
    <property type="match status" value="3"/>
</dbReference>
<dbReference type="OrthoDB" id="19588at2759"/>
<dbReference type="Proteomes" id="UP000023152">
    <property type="component" value="Unassembled WGS sequence"/>
</dbReference>
<keyword evidence="6" id="KW-1185">Reference proteome</keyword>
<dbReference type="AlphaFoldDB" id="X6NFW6"/>
<name>X6NFW6_RETFI</name>
<dbReference type="PANTHER" id="PTHR45586:SF1">
    <property type="entry name" value="LIPOPOLYSACCHARIDE ASSEMBLY PROTEIN B"/>
    <property type="match status" value="1"/>
</dbReference>
<dbReference type="InterPro" id="IPR051012">
    <property type="entry name" value="CellSynth/LPSAsmb/PSIAsmb"/>
</dbReference>
<proteinExistence type="predicted"/>
<reference evidence="5 6" key="1">
    <citation type="journal article" date="2013" name="Curr. Biol.">
        <title>The Genome of the Foraminiferan Reticulomyxa filosa.</title>
        <authorList>
            <person name="Glockner G."/>
            <person name="Hulsmann N."/>
            <person name="Schleicher M."/>
            <person name="Noegel A.A."/>
            <person name="Eichinger L."/>
            <person name="Gallinger C."/>
            <person name="Pawlowski J."/>
            <person name="Sierra R."/>
            <person name="Euteneuer U."/>
            <person name="Pillet L."/>
            <person name="Moustafa A."/>
            <person name="Platzer M."/>
            <person name="Groth M."/>
            <person name="Szafranski K."/>
            <person name="Schliwa M."/>
        </authorList>
    </citation>
    <scope>NUCLEOTIDE SEQUENCE [LARGE SCALE GENOMIC DNA]</scope>
</reference>
<organism evidence="5 6">
    <name type="scientific">Reticulomyxa filosa</name>
    <dbReference type="NCBI Taxonomy" id="46433"/>
    <lineage>
        <taxon>Eukaryota</taxon>
        <taxon>Sar</taxon>
        <taxon>Rhizaria</taxon>
        <taxon>Retaria</taxon>
        <taxon>Foraminifera</taxon>
        <taxon>Monothalamids</taxon>
        <taxon>Reticulomyxidae</taxon>
        <taxon>Reticulomyxa</taxon>
    </lineage>
</organism>
<evidence type="ECO:0000313" key="6">
    <source>
        <dbReference type="Proteomes" id="UP000023152"/>
    </source>
</evidence>
<comment type="caution">
    <text evidence="5">The sequence shown here is derived from an EMBL/GenBank/DDBJ whole genome shotgun (WGS) entry which is preliminary data.</text>
</comment>
<dbReference type="Gene3D" id="1.25.40.10">
    <property type="entry name" value="Tetratricopeptide repeat domain"/>
    <property type="match status" value="1"/>
</dbReference>
<feature type="compositionally biased region" description="Polar residues" evidence="4">
    <location>
        <begin position="259"/>
        <end position="268"/>
    </location>
</feature>
<evidence type="ECO:0008006" key="7">
    <source>
        <dbReference type="Google" id="ProtNLM"/>
    </source>
</evidence>
<evidence type="ECO:0000256" key="2">
    <source>
        <dbReference type="ARBA" id="ARBA00022803"/>
    </source>
</evidence>
<dbReference type="SUPFAM" id="SSF48452">
    <property type="entry name" value="TPR-like"/>
    <property type="match status" value="1"/>
</dbReference>
<sequence>MTMMKMETEMKIKSTIEKKNETNEQYLPLHILEMKQAAEEAFLNGDVDKSLETWKMLLPYAKQIPHLYAAYAVLLCFGFNKFEEAESYLLKALELEPHNIIAQRHLGNVYMEWHKYDKAVLQFEKIIGVYNNQHIETFQGIPLINRDEINYNYAYALEQCEQYSQAVEYYRLAVENREKEYLEFVKEKEAKKQAKGSMQSKDTFADDVVDITTHASHNNHNNNNNSGGNSDSNNDKSNNTNKSNNNNNNNNKNEVNTNPSTSTNSQKK</sequence>
<evidence type="ECO:0000256" key="4">
    <source>
        <dbReference type="SAM" id="MobiDB-lite"/>
    </source>
</evidence>
<dbReference type="EMBL" id="ASPP01008963">
    <property type="protein sequence ID" value="ETO24788.1"/>
    <property type="molecule type" value="Genomic_DNA"/>
</dbReference>
<protein>
    <recommendedName>
        <fullName evidence="7">TPR repeat-containing protein</fullName>
    </recommendedName>
</protein>
<keyword evidence="1" id="KW-0677">Repeat</keyword>
<dbReference type="PANTHER" id="PTHR45586">
    <property type="entry name" value="TPR REPEAT-CONTAINING PROTEIN PA4667"/>
    <property type="match status" value="1"/>
</dbReference>
<evidence type="ECO:0000313" key="5">
    <source>
        <dbReference type="EMBL" id="ETO24788.1"/>
    </source>
</evidence>
<gene>
    <name evidence="5" type="ORF">RFI_12372</name>
</gene>
<feature type="repeat" description="TPR" evidence="3">
    <location>
        <begin position="100"/>
        <end position="133"/>
    </location>
</feature>
<evidence type="ECO:0000256" key="3">
    <source>
        <dbReference type="PROSITE-ProRule" id="PRU00339"/>
    </source>
</evidence>
<feature type="region of interest" description="Disordered" evidence="4">
    <location>
        <begin position="214"/>
        <end position="268"/>
    </location>
</feature>
<dbReference type="Pfam" id="PF13181">
    <property type="entry name" value="TPR_8"/>
    <property type="match status" value="2"/>
</dbReference>
<dbReference type="PROSITE" id="PS50005">
    <property type="entry name" value="TPR"/>
    <property type="match status" value="1"/>
</dbReference>
<evidence type="ECO:0000256" key="1">
    <source>
        <dbReference type="ARBA" id="ARBA00022737"/>
    </source>
</evidence>
<dbReference type="InterPro" id="IPR011990">
    <property type="entry name" value="TPR-like_helical_dom_sf"/>
</dbReference>
<feature type="compositionally biased region" description="Low complexity" evidence="4">
    <location>
        <begin position="216"/>
        <end position="258"/>
    </location>
</feature>
<accession>X6NFW6</accession>